<dbReference type="GO" id="GO:0030170">
    <property type="term" value="F:pyridoxal phosphate binding"/>
    <property type="evidence" value="ECO:0007669"/>
    <property type="project" value="TreeGrafter"/>
</dbReference>
<keyword evidence="3 5" id="KW-0663">Pyridoxal phosphate</keyword>
<keyword evidence="8" id="KW-1185">Reference proteome</keyword>
<dbReference type="Gene3D" id="3.40.640.10">
    <property type="entry name" value="Type I PLP-dependent aspartate aminotransferase-like (Major domain)"/>
    <property type="match status" value="1"/>
</dbReference>
<dbReference type="PANTHER" id="PTHR45229">
    <property type="entry name" value="CONSTITUTIVE ORNITHINE DECARBOXYLASE"/>
    <property type="match status" value="1"/>
</dbReference>
<evidence type="ECO:0000256" key="4">
    <source>
        <dbReference type="ARBA" id="ARBA00023239"/>
    </source>
</evidence>
<dbReference type="PROSITE" id="PS00703">
    <property type="entry name" value="OKR_DC_1"/>
    <property type="match status" value="1"/>
</dbReference>
<dbReference type="OrthoDB" id="9815233at2"/>
<dbReference type="InterPro" id="IPR015424">
    <property type="entry name" value="PyrdxlP-dep_Trfase"/>
</dbReference>
<protein>
    <submittedName>
        <fullName evidence="7">Arginine decarboxylase</fullName>
        <ecNumber evidence="7">4.1.1.19</ecNumber>
    </submittedName>
</protein>
<evidence type="ECO:0000259" key="6">
    <source>
        <dbReference type="PROSITE" id="PS00703"/>
    </source>
</evidence>
<dbReference type="Proteomes" id="UP000063699">
    <property type="component" value="Chromosome"/>
</dbReference>
<keyword evidence="2" id="KW-0210">Decarboxylase</keyword>
<feature type="modified residue" description="N6-(pyridoxal phosphate)lysine" evidence="5">
    <location>
        <position position="398"/>
    </location>
</feature>
<dbReference type="Pfam" id="PF03709">
    <property type="entry name" value="OKR_DC_1_N"/>
    <property type="match status" value="1"/>
</dbReference>
<dbReference type="InterPro" id="IPR005308">
    <property type="entry name" value="OKR_de-COase_N"/>
</dbReference>
<dbReference type="InterPro" id="IPR000310">
    <property type="entry name" value="Orn/Lys/Arg_deCO2ase_major_dom"/>
</dbReference>
<dbReference type="Gene3D" id="3.40.50.2300">
    <property type="match status" value="1"/>
</dbReference>
<dbReference type="InterPro" id="IPR015421">
    <property type="entry name" value="PyrdxlP-dep_Trfase_major"/>
</dbReference>
<name>A0A0N9I5J0_9PSEU</name>
<dbReference type="RefSeq" id="WP_054295236.1">
    <property type="nucleotide sequence ID" value="NZ_CP012752.1"/>
</dbReference>
<comment type="similarity">
    <text evidence="1">Belongs to the Orn/Lys/Arg decarboxylase class-I family.</text>
</comment>
<evidence type="ECO:0000256" key="5">
    <source>
        <dbReference type="PIRSR" id="PIRSR009393-1"/>
    </source>
</evidence>
<evidence type="ECO:0000256" key="1">
    <source>
        <dbReference type="ARBA" id="ARBA00010671"/>
    </source>
</evidence>
<dbReference type="Pfam" id="PF03711">
    <property type="entry name" value="OKR_DC_1_C"/>
    <property type="match status" value="1"/>
</dbReference>
<feature type="domain" description="Orn/Lys/Arg decarboxylases family 1 pyridoxal-P attachment site" evidence="6">
    <location>
        <begin position="393"/>
        <end position="407"/>
    </location>
</feature>
<dbReference type="SUPFAM" id="SSF53383">
    <property type="entry name" value="PLP-dependent transferases"/>
    <property type="match status" value="1"/>
</dbReference>
<evidence type="ECO:0000256" key="3">
    <source>
        <dbReference type="ARBA" id="ARBA00022898"/>
    </source>
</evidence>
<dbReference type="InterPro" id="IPR008286">
    <property type="entry name" value="Prn/Lys/Arg_de-COase_C"/>
</dbReference>
<dbReference type="EC" id="4.1.1.19" evidence="7"/>
<dbReference type="STRING" id="860235.AOZ06_46590"/>
<dbReference type="GO" id="GO:0006527">
    <property type="term" value="P:L-arginine catabolic process"/>
    <property type="evidence" value="ECO:0007669"/>
    <property type="project" value="TreeGrafter"/>
</dbReference>
<keyword evidence="4 7" id="KW-0456">Lyase</keyword>
<dbReference type="GO" id="GO:0005829">
    <property type="term" value="C:cytosol"/>
    <property type="evidence" value="ECO:0007669"/>
    <property type="project" value="TreeGrafter"/>
</dbReference>
<dbReference type="PANTHER" id="PTHR45229:SF3">
    <property type="entry name" value="BIODEGRADATIVE ARGININE DECARBOXYLASE"/>
    <property type="match status" value="1"/>
</dbReference>
<gene>
    <name evidence="7" type="ORF">AOZ06_46590</name>
</gene>
<accession>A0A0N9I5J0</accession>
<dbReference type="EMBL" id="CP012752">
    <property type="protein sequence ID" value="ALG13347.1"/>
    <property type="molecule type" value="Genomic_DNA"/>
</dbReference>
<organism evidence="7 8">
    <name type="scientific">Kibdelosporangium phytohabitans</name>
    <dbReference type="NCBI Taxonomy" id="860235"/>
    <lineage>
        <taxon>Bacteria</taxon>
        <taxon>Bacillati</taxon>
        <taxon>Actinomycetota</taxon>
        <taxon>Actinomycetes</taxon>
        <taxon>Pseudonocardiales</taxon>
        <taxon>Pseudonocardiaceae</taxon>
        <taxon>Kibdelosporangium</taxon>
    </lineage>
</organism>
<dbReference type="InterPro" id="IPR011193">
    <property type="entry name" value="Orn/lys/arg_de-COase"/>
</dbReference>
<dbReference type="PIRSF" id="PIRSF009393">
    <property type="entry name" value="Orn_decarb"/>
    <property type="match status" value="1"/>
</dbReference>
<dbReference type="Pfam" id="PF01276">
    <property type="entry name" value="OKR_DC_1"/>
    <property type="match status" value="1"/>
</dbReference>
<dbReference type="AlphaFoldDB" id="A0A0N9I5J0"/>
<dbReference type="InterPro" id="IPR036633">
    <property type="entry name" value="Prn/Lys/Arg_de-COase_C_sf"/>
</dbReference>
<proteinExistence type="inferred from homology"/>
<dbReference type="Gene3D" id="3.90.100.10">
    <property type="entry name" value="Orn/Lys/Arg decarboxylase, C-terminal domain"/>
    <property type="match status" value="1"/>
</dbReference>
<dbReference type="InterPro" id="IPR015422">
    <property type="entry name" value="PyrdxlP-dep_Trfase_small"/>
</dbReference>
<reference evidence="7 8" key="1">
    <citation type="submission" date="2015-07" db="EMBL/GenBank/DDBJ databases">
        <title>Genome sequencing of Kibdelosporangium phytohabitans.</title>
        <authorList>
            <person name="Qin S."/>
            <person name="Xing K."/>
        </authorList>
    </citation>
    <scope>NUCLEOTIDE SEQUENCE [LARGE SCALE GENOMIC DNA]</scope>
    <source>
        <strain evidence="7 8">KLBMP1111</strain>
    </source>
</reference>
<dbReference type="SUPFAM" id="SSF55904">
    <property type="entry name" value="Ornithine decarboxylase C-terminal domain"/>
    <property type="match status" value="1"/>
</dbReference>
<sequence>MPRSTVLTVLDDGGGGAVVTDHLDRICTALGERGHAIARAKTAADALALIESRAELAAVLVDWDLTPRESPAPAAEPAQRPAEVVLRALMSRFGRLPVFLVTAATSVDDLPLWVSEVICGYVWLIEDTPDFVAGRIGVAAEQYLHDILPPFFRELRRFEDNHEYSWHTPAHAGGVAYLKSPVGRAYFDYYGELLFRTDLSISVAELGSLFEHTGPIGDAERNAARVFGADLTYFVLHGDSTGDRLACHASVATDELVLVDRNCHKAIGHGLTLTGGRPVYLLPTRNGYGLMGPIPPAAMTPEAVAAQLRDSPFTEGAAGKDPVYAVITNSTYDGLCYDAVRVAELLGASVPRLHLDEAWFAYARFNPLYARRYGMSVDAAALPDEVRPTVLSTQSTHKLLAAPSQSAMLHVKNSPRSPVEHRQFNETFMMHATTSPSYPMIAGLDVATGMMDGPGGAWLTSEAITEAIRFRQALVRIGRRITDAGDRPDWFFGAWQPDEVTDPATGQTHAFADAPLPLLRTEPGCWQLAPGADWHGFDGMDEGYCLLDPIKVSITCPGVNARGTVAEMGIPARILTTYLETRRIVVEKTDAYTCLILFSMGITKGKWGTLLDALMDFKNLYDTGATVDRVLPALVKDHPARYAGLTLAELCDQMHTQLRDSELTALLDEAFTHTPAAVLTPAQTYQRLIRGGTEPVRLAQLAGRTVATMVVTTPPGIPVLMPGERAGDEHDPTLRYLNALQEFDRHFPGFPSETHGVTKQDNGDYSITCLR</sequence>
<evidence type="ECO:0000313" key="8">
    <source>
        <dbReference type="Proteomes" id="UP000063699"/>
    </source>
</evidence>
<dbReference type="GO" id="GO:0008792">
    <property type="term" value="F:arginine decarboxylase activity"/>
    <property type="evidence" value="ECO:0007669"/>
    <property type="project" value="UniProtKB-EC"/>
</dbReference>
<evidence type="ECO:0000313" key="7">
    <source>
        <dbReference type="EMBL" id="ALG13347.1"/>
    </source>
</evidence>
<dbReference type="Gene3D" id="3.90.1150.10">
    <property type="entry name" value="Aspartate Aminotransferase, domain 1"/>
    <property type="match status" value="1"/>
</dbReference>
<dbReference type="KEGG" id="kphy:AOZ06_46590"/>
<evidence type="ECO:0000256" key="2">
    <source>
        <dbReference type="ARBA" id="ARBA00022793"/>
    </source>
</evidence>